<name>A0A5E4BHI1_MARMO</name>
<keyword evidence="3" id="KW-1185">Reference proteome</keyword>
<dbReference type="EMBL" id="CABDUW010000409">
    <property type="protein sequence ID" value="VTJ68072.1"/>
    <property type="molecule type" value="Genomic_DNA"/>
</dbReference>
<protein>
    <submittedName>
        <fullName evidence="2">Uncharacterized protein</fullName>
    </submittedName>
</protein>
<organism evidence="2 3">
    <name type="scientific">Marmota monax</name>
    <name type="common">Woodchuck</name>
    <dbReference type="NCBI Taxonomy" id="9995"/>
    <lineage>
        <taxon>Eukaryota</taxon>
        <taxon>Metazoa</taxon>
        <taxon>Chordata</taxon>
        <taxon>Craniata</taxon>
        <taxon>Vertebrata</taxon>
        <taxon>Euteleostomi</taxon>
        <taxon>Mammalia</taxon>
        <taxon>Eutheria</taxon>
        <taxon>Euarchontoglires</taxon>
        <taxon>Glires</taxon>
        <taxon>Rodentia</taxon>
        <taxon>Sciuromorpha</taxon>
        <taxon>Sciuridae</taxon>
        <taxon>Xerinae</taxon>
        <taxon>Marmotini</taxon>
        <taxon>Marmota</taxon>
    </lineage>
</organism>
<feature type="compositionally biased region" description="Polar residues" evidence="1">
    <location>
        <begin position="24"/>
        <end position="37"/>
    </location>
</feature>
<sequence length="112" mass="11969">MKVEFLQRQFWAATEQVGDRSWPGQASTSGPSSPQCSLPVQTMAPLLPQSLTALPTLRCPPPFQGPEPLLSRPLRSQMPAGLALHLPSPLPHRAPGLSLSGLPSRPLPIPPV</sequence>
<comment type="caution">
    <text evidence="2">The sequence shown here is derived from an EMBL/GenBank/DDBJ whole genome shotgun (WGS) entry which is preliminary data.</text>
</comment>
<dbReference type="AlphaFoldDB" id="A0A5E4BHI1"/>
<evidence type="ECO:0000313" key="3">
    <source>
        <dbReference type="Proteomes" id="UP000335636"/>
    </source>
</evidence>
<evidence type="ECO:0000256" key="1">
    <source>
        <dbReference type="SAM" id="MobiDB-lite"/>
    </source>
</evidence>
<reference evidence="2" key="1">
    <citation type="submission" date="2019-04" db="EMBL/GenBank/DDBJ databases">
        <authorList>
            <person name="Alioto T."/>
            <person name="Alioto T."/>
        </authorList>
    </citation>
    <scope>NUCLEOTIDE SEQUENCE [LARGE SCALE GENOMIC DNA]</scope>
</reference>
<feature type="compositionally biased region" description="Low complexity" evidence="1">
    <location>
        <begin position="95"/>
        <end position="104"/>
    </location>
</feature>
<feature type="region of interest" description="Disordered" evidence="1">
    <location>
        <begin position="15"/>
        <end position="37"/>
    </location>
</feature>
<dbReference type="Proteomes" id="UP000335636">
    <property type="component" value="Unassembled WGS sequence"/>
</dbReference>
<feature type="region of interest" description="Disordered" evidence="1">
    <location>
        <begin position="62"/>
        <end position="112"/>
    </location>
</feature>
<proteinExistence type="predicted"/>
<accession>A0A5E4BHI1</accession>
<gene>
    <name evidence="2" type="ORF">MONAX_5E017014</name>
</gene>
<evidence type="ECO:0000313" key="2">
    <source>
        <dbReference type="EMBL" id="VTJ68072.1"/>
    </source>
</evidence>